<dbReference type="NCBIfam" id="NF005559">
    <property type="entry name" value="PRK07231.1"/>
    <property type="match status" value="1"/>
</dbReference>
<gene>
    <name evidence="4" type="ORF">IQ249_11775</name>
</gene>
<feature type="domain" description="Ketoreductase" evidence="3">
    <location>
        <begin position="7"/>
        <end position="187"/>
    </location>
</feature>
<evidence type="ECO:0000313" key="5">
    <source>
        <dbReference type="Proteomes" id="UP000654482"/>
    </source>
</evidence>
<dbReference type="Proteomes" id="UP000654482">
    <property type="component" value="Unassembled WGS sequence"/>
</dbReference>
<name>A0A8J7DXL1_9CYAN</name>
<dbReference type="RefSeq" id="WP_194029666.1">
    <property type="nucleotide sequence ID" value="NZ_JADEWZ010000015.1"/>
</dbReference>
<dbReference type="Pfam" id="PF13561">
    <property type="entry name" value="adh_short_C2"/>
    <property type="match status" value="1"/>
</dbReference>
<sequence length="252" mass="26590">MNRFEDKVALVTGGGSGIGRATALKFASEGASVVIGNRSEKAGQETVNLIQKAGGKASFFKTDVTQLENVQKLIKYTVDTYGGLHAAFNNAGVDDPQAMTPDQTEATFDRVMNVNVKGVWYSMKCEIEQMLNNGGGAIVNTSSIAGLTGFPGHITYTASKHAVLGLTKTAALEYAKQGIRINAVCPGAIETQMLDDLTGGDHEAREYMTSLHPIGRLGKPEEIANAVVWLCSDEASFILGQGVAVDGGFTAI</sequence>
<keyword evidence="2" id="KW-0560">Oxidoreductase</keyword>
<protein>
    <submittedName>
        <fullName evidence="4">SDR family oxidoreductase</fullName>
    </submittedName>
</protein>
<dbReference type="EMBL" id="JADEWZ010000015">
    <property type="protein sequence ID" value="MBE9116579.1"/>
    <property type="molecule type" value="Genomic_DNA"/>
</dbReference>
<evidence type="ECO:0000313" key="4">
    <source>
        <dbReference type="EMBL" id="MBE9116579.1"/>
    </source>
</evidence>
<dbReference type="PRINTS" id="PR00081">
    <property type="entry name" value="GDHRDH"/>
</dbReference>
<organism evidence="4 5">
    <name type="scientific">Lusitaniella coriacea LEGE 07157</name>
    <dbReference type="NCBI Taxonomy" id="945747"/>
    <lineage>
        <taxon>Bacteria</taxon>
        <taxon>Bacillati</taxon>
        <taxon>Cyanobacteriota</taxon>
        <taxon>Cyanophyceae</taxon>
        <taxon>Spirulinales</taxon>
        <taxon>Lusitaniellaceae</taxon>
        <taxon>Lusitaniella</taxon>
    </lineage>
</organism>
<dbReference type="SMART" id="SM00822">
    <property type="entry name" value="PKS_KR"/>
    <property type="match status" value="1"/>
</dbReference>
<evidence type="ECO:0000256" key="1">
    <source>
        <dbReference type="ARBA" id="ARBA00006484"/>
    </source>
</evidence>
<comment type="similarity">
    <text evidence="1">Belongs to the short-chain dehydrogenases/reductases (SDR) family.</text>
</comment>
<evidence type="ECO:0000259" key="3">
    <source>
        <dbReference type="SMART" id="SM00822"/>
    </source>
</evidence>
<reference evidence="4" key="1">
    <citation type="submission" date="2020-10" db="EMBL/GenBank/DDBJ databases">
        <authorList>
            <person name="Castelo-Branco R."/>
            <person name="Eusebio N."/>
            <person name="Adriana R."/>
            <person name="Vieira A."/>
            <person name="Brugerolle De Fraissinette N."/>
            <person name="Rezende De Castro R."/>
            <person name="Schneider M.P."/>
            <person name="Vasconcelos V."/>
            <person name="Leao P.N."/>
        </authorList>
    </citation>
    <scope>NUCLEOTIDE SEQUENCE</scope>
    <source>
        <strain evidence="4">LEGE 07157</strain>
    </source>
</reference>
<dbReference type="PANTHER" id="PTHR24321">
    <property type="entry name" value="DEHYDROGENASES, SHORT CHAIN"/>
    <property type="match status" value="1"/>
</dbReference>
<dbReference type="AlphaFoldDB" id="A0A8J7DXL1"/>
<evidence type="ECO:0000256" key="2">
    <source>
        <dbReference type="ARBA" id="ARBA00023002"/>
    </source>
</evidence>
<comment type="caution">
    <text evidence="4">The sequence shown here is derived from an EMBL/GenBank/DDBJ whole genome shotgun (WGS) entry which is preliminary data.</text>
</comment>
<dbReference type="SUPFAM" id="SSF51735">
    <property type="entry name" value="NAD(P)-binding Rossmann-fold domains"/>
    <property type="match status" value="1"/>
</dbReference>
<dbReference type="InterPro" id="IPR057326">
    <property type="entry name" value="KR_dom"/>
</dbReference>
<dbReference type="PROSITE" id="PS00061">
    <property type="entry name" value="ADH_SHORT"/>
    <property type="match status" value="1"/>
</dbReference>
<dbReference type="CDD" id="cd05233">
    <property type="entry name" value="SDR_c"/>
    <property type="match status" value="1"/>
</dbReference>
<dbReference type="InterPro" id="IPR020904">
    <property type="entry name" value="Sc_DH/Rdtase_CS"/>
</dbReference>
<dbReference type="PRINTS" id="PR00080">
    <property type="entry name" value="SDRFAMILY"/>
</dbReference>
<keyword evidence="5" id="KW-1185">Reference proteome</keyword>
<dbReference type="InterPro" id="IPR036291">
    <property type="entry name" value="NAD(P)-bd_dom_sf"/>
</dbReference>
<dbReference type="Gene3D" id="3.40.50.720">
    <property type="entry name" value="NAD(P)-binding Rossmann-like Domain"/>
    <property type="match status" value="1"/>
</dbReference>
<dbReference type="FunFam" id="3.40.50.720:FF:000084">
    <property type="entry name" value="Short-chain dehydrogenase reductase"/>
    <property type="match status" value="1"/>
</dbReference>
<proteinExistence type="inferred from homology"/>
<accession>A0A8J7DXL1</accession>
<dbReference type="NCBIfam" id="NF004818">
    <property type="entry name" value="PRK06172.1"/>
    <property type="match status" value="1"/>
</dbReference>
<dbReference type="InterPro" id="IPR002347">
    <property type="entry name" value="SDR_fam"/>
</dbReference>
<dbReference type="PANTHER" id="PTHR24321:SF11">
    <property type="entry name" value="BLR0893 PROTEIN"/>
    <property type="match status" value="1"/>
</dbReference>
<dbReference type="GO" id="GO:0016491">
    <property type="term" value="F:oxidoreductase activity"/>
    <property type="evidence" value="ECO:0007669"/>
    <property type="project" value="UniProtKB-KW"/>
</dbReference>